<feature type="chain" id="PRO_5028827596" description="Lipoprotein" evidence="1">
    <location>
        <begin position="23"/>
        <end position="75"/>
    </location>
</feature>
<sequence length="75" mass="8281">MFRIRRLAWTTLLLATSLSVTGCAVPARVGVDYCEHARPVYFDDVSQVDATPAPVRRQIRDGNALWHKLCGGPPS</sequence>
<reference evidence="2 3" key="1">
    <citation type="submission" date="2020-04" db="EMBL/GenBank/DDBJ databases">
        <authorList>
            <person name="De Canck E."/>
        </authorList>
    </citation>
    <scope>NUCLEOTIDE SEQUENCE [LARGE SCALE GENOMIC DNA]</scope>
    <source>
        <strain evidence="2 3">LMG 1861</strain>
    </source>
</reference>
<dbReference type="Proteomes" id="UP000494105">
    <property type="component" value="Unassembled WGS sequence"/>
</dbReference>
<feature type="signal peptide" evidence="1">
    <location>
        <begin position="1"/>
        <end position="22"/>
    </location>
</feature>
<evidence type="ECO:0000313" key="3">
    <source>
        <dbReference type="Proteomes" id="UP000494105"/>
    </source>
</evidence>
<dbReference type="PROSITE" id="PS51257">
    <property type="entry name" value="PROKAR_LIPOPROTEIN"/>
    <property type="match status" value="1"/>
</dbReference>
<gene>
    <name evidence="2" type="ORF">LMG1861_03798</name>
</gene>
<accession>A0A6S7DMG4</accession>
<dbReference type="EMBL" id="CADILD010000002">
    <property type="protein sequence ID" value="CAB3890928.1"/>
    <property type="molecule type" value="Genomic_DNA"/>
</dbReference>
<keyword evidence="1" id="KW-0732">Signal</keyword>
<evidence type="ECO:0000313" key="2">
    <source>
        <dbReference type="EMBL" id="CAB3890928.1"/>
    </source>
</evidence>
<evidence type="ECO:0000256" key="1">
    <source>
        <dbReference type="SAM" id="SignalP"/>
    </source>
</evidence>
<dbReference type="AlphaFoldDB" id="A0A6S7DMG4"/>
<proteinExistence type="predicted"/>
<organism evidence="2 3">
    <name type="scientific">Achromobacter piechaudii</name>
    <dbReference type="NCBI Taxonomy" id="72556"/>
    <lineage>
        <taxon>Bacteria</taxon>
        <taxon>Pseudomonadati</taxon>
        <taxon>Pseudomonadota</taxon>
        <taxon>Betaproteobacteria</taxon>
        <taxon>Burkholderiales</taxon>
        <taxon>Alcaligenaceae</taxon>
        <taxon>Achromobacter</taxon>
    </lineage>
</organism>
<evidence type="ECO:0008006" key="4">
    <source>
        <dbReference type="Google" id="ProtNLM"/>
    </source>
</evidence>
<protein>
    <recommendedName>
        <fullName evidence="4">Lipoprotein</fullName>
    </recommendedName>
</protein>
<name>A0A6S7DMG4_9BURK</name>